<accession>A0A4R0KDP8</accession>
<sequence length="307" mass="32195">MKRFCVLWAGIAVLGLVAGCGGPAEDDASGAPSTPAAASSPVPASSTPTGPLGTAAYQAELTKIEQSLAKDLRSLTRVRTAEALAQTMTSLAESLTKASSGLADFTVTSRLIAGHELLQDSLGTASVSMADSDQAELNARCGGVAYTSQKVQRTLRADLKSAIAALTKLKLKFGATLPDPGPAPGNERPDNGKILVREGDSGTGRMKVTNGTANDVAISVVNDGDPPSEPHVMMFVQANKAATITRIGGTYRIYYKSGTDWNSERRQFSAGCSFQKFDRSFGRNESWQVNLEPTVDGNASTTEVEAY</sequence>
<evidence type="ECO:0000256" key="2">
    <source>
        <dbReference type="SAM" id="SignalP"/>
    </source>
</evidence>
<dbReference type="AlphaFoldDB" id="A0A4R0KDP8"/>
<dbReference type="RefSeq" id="WP_131512484.1">
    <property type="nucleotide sequence ID" value="NZ_SJKD01000001.1"/>
</dbReference>
<name>A0A4R0KDP8_9ACTN</name>
<keyword evidence="2" id="KW-0732">Signal</keyword>
<dbReference type="Proteomes" id="UP000293342">
    <property type="component" value="Unassembled WGS sequence"/>
</dbReference>
<feature type="region of interest" description="Disordered" evidence="1">
    <location>
        <begin position="24"/>
        <end position="52"/>
    </location>
</feature>
<gene>
    <name evidence="3" type="ORF">E0H75_07735</name>
</gene>
<dbReference type="PROSITE" id="PS51257">
    <property type="entry name" value="PROKAR_LIPOPROTEIN"/>
    <property type="match status" value="1"/>
</dbReference>
<evidence type="ECO:0000313" key="4">
    <source>
        <dbReference type="Proteomes" id="UP000293342"/>
    </source>
</evidence>
<comment type="caution">
    <text evidence="3">The sequence shown here is derived from an EMBL/GenBank/DDBJ whole genome shotgun (WGS) entry which is preliminary data.</text>
</comment>
<evidence type="ECO:0000313" key="3">
    <source>
        <dbReference type="EMBL" id="TCC53565.1"/>
    </source>
</evidence>
<proteinExistence type="predicted"/>
<feature type="region of interest" description="Disordered" evidence="1">
    <location>
        <begin position="176"/>
        <end position="205"/>
    </location>
</feature>
<feature type="signal peptide" evidence="2">
    <location>
        <begin position="1"/>
        <end position="24"/>
    </location>
</feature>
<organism evidence="3 4">
    <name type="scientific">Kribbella capetownensis</name>
    <dbReference type="NCBI Taxonomy" id="1572659"/>
    <lineage>
        <taxon>Bacteria</taxon>
        <taxon>Bacillati</taxon>
        <taxon>Actinomycetota</taxon>
        <taxon>Actinomycetes</taxon>
        <taxon>Propionibacteriales</taxon>
        <taxon>Kribbellaceae</taxon>
        <taxon>Kribbella</taxon>
    </lineage>
</organism>
<reference evidence="3 4" key="1">
    <citation type="submission" date="2019-02" db="EMBL/GenBank/DDBJ databases">
        <title>Kribbella capetownensis sp. nov. and Kribbella speibonae sp. nov., isolated from soil.</title>
        <authorList>
            <person name="Curtis S.M."/>
            <person name="Norton I."/>
            <person name="Everest G.J."/>
            <person name="Meyers P.R."/>
        </authorList>
    </citation>
    <scope>NUCLEOTIDE SEQUENCE [LARGE SCALE GENOMIC DNA]</scope>
    <source>
        <strain evidence="3 4">YM53</strain>
    </source>
</reference>
<dbReference type="OrthoDB" id="3680722at2"/>
<feature type="compositionally biased region" description="Basic and acidic residues" evidence="1">
    <location>
        <begin position="187"/>
        <end position="200"/>
    </location>
</feature>
<feature type="chain" id="PRO_5038830351" description="Lipoprotein" evidence="2">
    <location>
        <begin position="25"/>
        <end position="307"/>
    </location>
</feature>
<keyword evidence="4" id="KW-1185">Reference proteome</keyword>
<feature type="compositionally biased region" description="Low complexity" evidence="1">
    <location>
        <begin position="29"/>
        <end position="51"/>
    </location>
</feature>
<evidence type="ECO:0008006" key="5">
    <source>
        <dbReference type="Google" id="ProtNLM"/>
    </source>
</evidence>
<dbReference type="EMBL" id="SJKD01000001">
    <property type="protein sequence ID" value="TCC53565.1"/>
    <property type="molecule type" value="Genomic_DNA"/>
</dbReference>
<evidence type="ECO:0000256" key="1">
    <source>
        <dbReference type="SAM" id="MobiDB-lite"/>
    </source>
</evidence>
<protein>
    <recommendedName>
        <fullName evidence="5">Lipoprotein</fullName>
    </recommendedName>
</protein>